<comment type="caution">
    <text evidence="4">The sequence shown here is derived from an EMBL/GenBank/DDBJ whole genome shotgun (WGS) entry which is preliminary data.</text>
</comment>
<proteinExistence type="predicted"/>
<dbReference type="AlphaFoldDB" id="A0A7Z1MIQ5"/>
<dbReference type="Pfam" id="PF12245">
    <property type="entry name" value="Big_3_2"/>
    <property type="match status" value="1"/>
</dbReference>
<organism evidence="4">
    <name type="scientific">Vibrio cyclitrophicus</name>
    <dbReference type="NCBI Taxonomy" id="47951"/>
    <lineage>
        <taxon>Bacteria</taxon>
        <taxon>Pseudomonadati</taxon>
        <taxon>Pseudomonadota</taxon>
        <taxon>Gammaproteobacteria</taxon>
        <taxon>Vibrionales</taxon>
        <taxon>Vibrionaceae</taxon>
        <taxon>Vibrio</taxon>
    </lineage>
</organism>
<sequence length="833" mass="92471">MHYYWKILSGLLVTASTNAVSQVQFIEIDNQNTKVSVEDIFAPAHNNIKFHIISGLDRQVTVDMTSQHGTINRDLGVVGIRDSLEINAEKFYGKSYDIGQLAQGQYSIKVSQYDTTGQIMSTTHQQLTVDTVAPTLGSLFWNSMAYKLQNVPNNQWLGDFEVWNWGVTGVNDQLSGIDTIKVYATDKGSTTPLKSPIEISYNPSTKEARQGGAPAIFPSYEREYTIHIDAYDKAGNIGKMTRDITWTGQGIRPELVGVNDGTYSGNFLAGSPYNGYKAYTPGMAVGNYNFSLVYRLPYEWANPANPGRLYSYWGHFNTTEFVKDGYAYFSVSTVYSKGDPRTHEIPIGRHDRWVSYFLYHDLNLAPHLAKQPVAIKQEYFVNGVGWVNYNHHMLGLHNQHDIPTQFRVTAEPRPYNQRVFIQEHGAGGGYSNCVIPANQTTCQAPLPTQYVDWNGVSPSVPTGTIYFRHFWMNKIVKDDFRSLKSSNLGGMNFTLDKSLPKITTAKKVPFTNEFEIYALKDFAGEDWNRIQMSKVGLKVTDSSGHTQNVWVDGDNGHFSLNGQIVPLGGAFMSKSIPLPTLAAGTYEIELLAQDTAMNTTSRNLGSFQYEPEPPVVNLSTIDNLPLQGAMLTNLNQILIKVQDTSQYLVESVRLNGGGEAVKDEFELKLIDVALDKYAVETPRVFPTLIENEWYSLTVAVRDELGNQAIATSRFKYVPENIIELGTLVTLPVDSVLYTTNTNTPVTAVIFNPMTVEGGQMASGLHDYYITVGSQSTLPISVDGFEIGPGESKLLSVDFGNGDEQIIIPVSARGGEIGTSNIMVEIPQLKSKYN</sequence>
<reference evidence="4" key="1">
    <citation type="submission" date="2016-07" db="EMBL/GenBank/DDBJ databases">
        <authorList>
            <person name="Kauffman K."/>
            <person name="Arevalo P."/>
            <person name="Polz M.F."/>
        </authorList>
    </citation>
    <scope>NUCLEOTIDE SEQUENCE</scope>
    <source>
        <strain evidence="4">10N.222.46.E12</strain>
    </source>
</reference>
<feature type="domain" description="Ig-like" evidence="1">
    <location>
        <begin position="133"/>
        <end position="246"/>
    </location>
</feature>
<evidence type="ECO:0008006" key="5">
    <source>
        <dbReference type="Google" id="ProtNLM"/>
    </source>
</evidence>
<dbReference type="InterPro" id="IPR025429">
    <property type="entry name" value="DUF4165"/>
</dbReference>
<evidence type="ECO:0000259" key="3">
    <source>
        <dbReference type="Pfam" id="PF13752"/>
    </source>
</evidence>
<protein>
    <recommendedName>
        <fullName evidence="5">DUF4165 domain-containing protein</fullName>
    </recommendedName>
</protein>
<evidence type="ECO:0000259" key="1">
    <source>
        <dbReference type="Pfam" id="PF12245"/>
    </source>
</evidence>
<reference evidence="4" key="2">
    <citation type="journal article" date="2018" name="Nature">
        <title>A major lineage of non-tailed dsDNA viruses as unrecognized killers of marine bacteria.</title>
        <authorList>
            <person name="Kauffman K.M."/>
            <person name="Hussain F.A."/>
            <person name="Yang J."/>
            <person name="Arevalo P."/>
            <person name="Brown J.M."/>
            <person name="Chang W.K."/>
            <person name="VanInsberghe D."/>
            <person name="Elsherbini J."/>
            <person name="Sharma R.S."/>
            <person name="Cutler M.B."/>
            <person name="Kelly L."/>
            <person name="Polz M.F."/>
        </authorList>
    </citation>
    <scope>NUCLEOTIDE SEQUENCE</scope>
    <source>
        <strain evidence="4">10N.222.46.E12</strain>
    </source>
</reference>
<evidence type="ECO:0000259" key="2">
    <source>
        <dbReference type="Pfam" id="PF13750"/>
    </source>
</evidence>
<dbReference type="Pfam" id="PF13752">
    <property type="entry name" value="DUF4165"/>
    <property type="match status" value="1"/>
</dbReference>
<feature type="domain" description="Ig-like" evidence="2">
    <location>
        <begin position="580"/>
        <end position="727"/>
    </location>
</feature>
<gene>
    <name evidence="4" type="ORF">BCS90_20115</name>
</gene>
<evidence type="ECO:0000313" key="4">
    <source>
        <dbReference type="EMBL" id="PMP28150.1"/>
    </source>
</evidence>
<accession>A0A7Z1MIQ5</accession>
<dbReference type="EMBL" id="MDBS01000032">
    <property type="protein sequence ID" value="PMP28150.1"/>
    <property type="molecule type" value="Genomic_DNA"/>
</dbReference>
<dbReference type="RefSeq" id="WP_081230291.1">
    <property type="nucleotide sequence ID" value="NZ_CP170591.1"/>
</dbReference>
<dbReference type="InterPro" id="IPR022038">
    <property type="entry name" value="Ig-like_bact"/>
</dbReference>
<name>A0A7Z1MIQ5_9VIBR</name>
<feature type="domain" description="DUF4165" evidence="3">
    <location>
        <begin position="37"/>
        <end position="131"/>
    </location>
</feature>
<dbReference type="Pfam" id="PF13750">
    <property type="entry name" value="Big_3_3"/>
    <property type="match status" value="1"/>
</dbReference>